<organism evidence="10 11">
    <name type="scientific">Sphingomonas limnosediminicola</name>
    <dbReference type="NCBI Taxonomy" id="940133"/>
    <lineage>
        <taxon>Bacteria</taxon>
        <taxon>Pseudomonadati</taxon>
        <taxon>Pseudomonadota</taxon>
        <taxon>Alphaproteobacteria</taxon>
        <taxon>Sphingomonadales</taxon>
        <taxon>Sphingomonadaceae</taxon>
        <taxon>Sphingomonas</taxon>
    </lineage>
</organism>
<reference evidence="11" key="1">
    <citation type="journal article" date="2019" name="Int. J. Syst. Evol. Microbiol.">
        <title>The Global Catalogue of Microorganisms (GCM) 10K type strain sequencing project: providing services to taxonomists for standard genome sequencing and annotation.</title>
        <authorList>
            <consortium name="The Broad Institute Genomics Platform"/>
            <consortium name="The Broad Institute Genome Sequencing Center for Infectious Disease"/>
            <person name="Wu L."/>
            <person name="Ma J."/>
        </authorList>
    </citation>
    <scope>NUCLEOTIDE SEQUENCE [LARGE SCALE GENOMIC DNA]</scope>
    <source>
        <strain evidence="11">JCM 17543</strain>
    </source>
</reference>
<sequence length="215" mass="24156">MKRILKRIVERCRRPYLLGSMLNDTSSALSLLESRRSAKPRELVGPGPSASEMERILTIAVRTPDHGMLSPWRFITVGEDQRDAFGALLRQALVESDPRATIAHHEKEDQFAHYAGQLVVLVSAPVPNHKIPVWEQELSCGSAALNMLLAAHALGYVAGWVTGWRTYSERVRQAFCEPNERIAGFIFIGHPSRELEERVRPSLSAVTRAWELPRP</sequence>
<dbReference type="RefSeq" id="WP_425565380.1">
    <property type="nucleotide sequence ID" value="NZ_BAABBM010000001.1"/>
</dbReference>
<name>A0ABP7KYQ9_9SPHN</name>
<keyword evidence="3 8" id="KW-0285">Flavoprotein</keyword>
<accession>A0ABP7KYQ9</accession>
<dbReference type="Pfam" id="PF00881">
    <property type="entry name" value="Nitroreductase"/>
    <property type="match status" value="1"/>
</dbReference>
<evidence type="ECO:0000256" key="8">
    <source>
        <dbReference type="PIRNR" id="PIRNR000232"/>
    </source>
</evidence>
<comment type="caution">
    <text evidence="10">The sequence shown here is derived from an EMBL/GenBank/DDBJ whole genome shotgun (WGS) entry which is preliminary data.</text>
</comment>
<proteinExistence type="inferred from homology"/>
<dbReference type="InterPro" id="IPR026021">
    <property type="entry name" value="YdjA-like"/>
</dbReference>
<dbReference type="PANTHER" id="PTHR43821">
    <property type="entry name" value="NAD(P)H NITROREDUCTASE YDJA-RELATED"/>
    <property type="match status" value="1"/>
</dbReference>
<dbReference type="EC" id="1.-.-.-" evidence="8"/>
<comment type="similarity">
    <text evidence="2 8">Belongs to the nitroreductase family.</text>
</comment>
<evidence type="ECO:0000313" key="10">
    <source>
        <dbReference type="EMBL" id="GAA3890327.1"/>
    </source>
</evidence>
<evidence type="ECO:0000256" key="2">
    <source>
        <dbReference type="ARBA" id="ARBA00007118"/>
    </source>
</evidence>
<evidence type="ECO:0000256" key="6">
    <source>
        <dbReference type="ARBA" id="ARBA00023002"/>
    </source>
</evidence>
<dbReference type="CDD" id="cd02135">
    <property type="entry name" value="YdjA-like"/>
    <property type="match status" value="1"/>
</dbReference>
<dbReference type="PIRSF" id="PIRSF000232">
    <property type="entry name" value="YdjA"/>
    <property type="match status" value="1"/>
</dbReference>
<dbReference type="Proteomes" id="UP001500827">
    <property type="component" value="Unassembled WGS sequence"/>
</dbReference>
<protein>
    <recommendedName>
        <fullName evidence="8">Putative NAD(P)H nitroreductase</fullName>
        <ecNumber evidence="8">1.-.-.-</ecNumber>
    </recommendedName>
</protein>
<dbReference type="Gene3D" id="3.40.109.10">
    <property type="entry name" value="NADH Oxidase"/>
    <property type="match status" value="1"/>
</dbReference>
<keyword evidence="5 8" id="KW-0521">NADP</keyword>
<dbReference type="SUPFAM" id="SSF55469">
    <property type="entry name" value="FMN-dependent nitroreductase-like"/>
    <property type="match status" value="1"/>
</dbReference>
<gene>
    <name evidence="10" type="ORF">GCM10022276_06760</name>
</gene>
<keyword evidence="6 8" id="KW-0560">Oxidoreductase</keyword>
<keyword evidence="11" id="KW-1185">Reference proteome</keyword>
<dbReference type="EMBL" id="BAABBM010000001">
    <property type="protein sequence ID" value="GAA3890327.1"/>
    <property type="molecule type" value="Genomic_DNA"/>
</dbReference>
<evidence type="ECO:0000256" key="4">
    <source>
        <dbReference type="ARBA" id="ARBA00022643"/>
    </source>
</evidence>
<feature type="domain" description="Nitroreductase" evidence="9">
    <location>
        <begin position="33"/>
        <end position="190"/>
    </location>
</feature>
<evidence type="ECO:0000313" key="11">
    <source>
        <dbReference type="Proteomes" id="UP001500827"/>
    </source>
</evidence>
<evidence type="ECO:0000256" key="1">
    <source>
        <dbReference type="ARBA" id="ARBA00001917"/>
    </source>
</evidence>
<evidence type="ECO:0000256" key="3">
    <source>
        <dbReference type="ARBA" id="ARBA00022630"/>
    </source>
</evidence>
<evidence type="ECO:0000259" key="9">
    <source>
        <dbReference type="Pfam" id="PF00881"/>
    </source>
</evidence>
<comment type="cofactor">
    <cofactor evidence="1 8">
        <name>FMN</name>
        <dbReference type="ChEBI" id="CHEBI:58210"/>
    </cofactor>
</comment>
<keyword evidence="7 8" id="KW-0520">NAD</keyword>
<dbReference type="InterPro" id="IPR052530">
    <property type="entry name" value="NAD(P)H_nitroreductase"/>
</dbReference>
<evidence type="ECO:0000256" key="7">
    <source>
        <dbReference type="ARBA" id="ARBA00023027"/>
    </source>
</evidence>
<keyword evidence="4 8" id="KW-0288">FMN</keyword>
<dbReference type="PANTHER" id="PTHR43821:SF1">
    <property type="entry name" value="NAD(P)H NITROREDUCTASE YDJA-RELATED"/>
    <property type="match status" value="1"/>
</dbReference>
<dbReference type="InterPro" id="IPR000415">
    <property type="entry name" value="Nitroreductase-like"/>
</dbReference>
<dbReference type="InterPro" id="IPR029479">
    <property type="entry name" value="Nitroreductase"/>
</dbReference>
<evidence type="ECO:0000256" key="5">
    <source>
        <dbReference type="ARBA" id="ARBA00022857"/>
    </source>
</evidence>